<dbReference type="EMBL" id="AHNZ02000220">
    <property type="protein sequence ID" value="EMO06594.1"/>
    <property type="molecule type" value="Genomic_DNA"/>
</dbReference>
<dbReference type="AlphaFoldDB" id="M6RPY7"/>
<accession>M6RPY7</accession>
<reference evidence="1 2" key="1">
    <citation type="submission" date="2013-01" db="EMBL/GenBank/DDBJ databases">
        <authorList>
            <person name="Harkins D.M."/>
            <person name="Durkin A.S."/>
            <person name="Brinkac L.M."/>
            <person name="Haft D.H."/>
            <person name="Selengut J.D."/>
            <person name="Sanka R."/>
            <person name="DePew J."/>
            <person name="Purushe J."/>
            <person name="Picardeau M."/>
            <person name="Werts C."/>
            <person name="Goarant C."/>
            <person name="Vinetz J.M."/>
            <person name="Sutton G.G."/>
            <person name="Nierman W.C."/>
            <person name="Fouts D.E."/>
        </authorList>
    </citation>
    <scope>NUCLEOTIDE SEQUENCE [LARGE SCALE GENOMIC DNA]</scope>
    <source>
        <strain evidence="1 2">Verdun HP</strain>
    </source>
</reference>
<dbReference type="GO" id="GO:0005524">
    <property type="term" value="F:ATP binding"/>
    <property type="evidence" value="ECO:0007669"/>
    <property type="project" value="InterPro"/>
</dbReference>
<name>M6RPY7_LEPIR</name>
<evidence type="ECO:0000313" key="1">
    <source>
        <dbReference type="EMBL" id="EMO06594.1"/>
    </source>
</evidence>
<dbReference type="Proteomes" id="UP000012092">
    <property type="component" value="Unassembled WGS sequence"/>
</dbReference>
<protein>
    <submittedName>
        <fullName evidence="1">ATP-grasp domain protein</fullName>
    </submittedName>
</protein>
<organism evidence="1 2">
    <name type="scientific">Leptospira interrogans serovar Icterohaemorrhagiae str. Verdun HP</name>
    <dbReference type="NCBI Taxonomy" id="1049910"/>
    <lineage>
        <taxon>Bacteria</taxon>
        <taxon>Pseudomonadati</taxon>
        <taxon>Spirochaetota</taxon>
        <taxon>Spirochaetia</taxon>
        <taxon>Leptospirales</taxon>
        <taxon>Leptospiraceae</taxon>
        <taxon>Leptospira</taxon>
    </lineage>
</organism>
<dbReference type="InterPro" id="IPR013815">
    <property type="entry name" value="ATP_grasp_subdomain_1"/>
</dbReference>
<gene>
    <name evidence="1" type="ORF">LEP1GSC116_3690</name>
</gene>
<evidence type="ECO:0000313" key="2">
    <source>
        <dbReference type="Proteomes" id="UP000012092"/>
    </source>
</evidence>
<dbReference type="Gene3D" id="3.30.470.20">
    <property type="entry name" value="ATP-grasp fold, B domain"/>
    <property type="match status" value="1"/>
</dbReference>
<proteinExistence type="predicted"/>
<sequence>MKIHEYQAKEILRRHKANVPFGVVIDKKKTLPKPMTKLPLKQVVPS</sequence>
<dbReference type="Gene3D" id="3.30.1490.20">
    <property type="entry name" value="ATP-grasp fold, A domain"/>
    <property type="match status" value="1"/>
</dbReference>
<comment type="caution">
    <text evidence="1">The sequence shown here is derived from an EMBL/GenBank/DDBJ whole genome shotgun (WGS) entry which is preliminary data.</text>
</comment>